<dbReference type="Proteomes" id="UP000822476">
    <property type="component" value="Unassembled WGS sequence"/>
</dbReference>
<reference evidence="1" key="1">
    <citation type="submission" date="2019-07" db="EMBL/GenBank/DDBJ databases">
        <title>Annotation for the trematode Paragonimus miyazaki's.</title>
        <authorList>
            <person name="Choi Y.-J."/>
        </authorList>
    </citation>
    <scope>NUCLEOTIDE SEQUENCE</scope>
    <source>
        <strain evidence="1">Japan</strain>
    </source>
</reference>
<dbReference type="EMBL" id="JTDE01000089">
    <property type="protein sequence ID" value="KAF7262361.1"/>
    <property type="molecule type" value="Genomic_DNA"/>
</dbReference>
<evidence type="ECO:0000313" key="2">
    <source>
        <dbReference type="Proteomes" id="UP000822476"/>
    </source>
</evidence>
<proteinExistence type="predicted"/>
<protein>
    <submittedName>
        <fullName evidence="1">Uncharacterized protein</fullName>
    </submittedName>
</protein>
<gene>
    <name evidence="1" type="ORF">EG68_00407</name>
</gene>
<dbReference type="AlphaFoldDB" id="A0A8S9ZAG5"/>
<sequence length="138" mass="15853">MCFLFGFYESSFTGPLFNSFSLFWMTRIITRYEWFICLKKSYIGQNDVKHIFVSGSSTRSMYSTYYSVSSLQKSTEFGIPQMSPIKHFPSYKGNSCRVRNRSLVKLNKDEFLRAVRTIAGTPCFGITLFPGVSTLPQV</sequence>
<evidence type="ECO:0000313" key="1">
    <source>
        <dbReference type="EMBL" id="KAF7262361.1"/>
    </source>
</evidence>
<organism evidence="1 2">
    <name type="scientific">Paragonimus skrjabini miyazakii</name>
    <dbReference type="NCBI Taxonomy" id="59628"/>
    <lineage>
        <taxon>Eukaryota</taxon>
        <taxon>Metazoa</taxon>
        <taxon>Spiralia</taxon>
        <taxon>Lophotrochozoa</taxon>
        <taxon>Platyhelminthes</taxon>
        <taxon>Trematoda</taxon>
        <taxon>Digenea</taxon>
        <taxon>Plagiorchiida</taxon>
        <taxon>Troglotremata</taxon>
        <taxon>Troglotrematidae</taxon>
        <taxon>Paragonimus</taxon>
    </lineage>
</organism>
<name>A0A8S9ZAG5_9TREM</name>
<keyword evidence="2" id="KW-1185">Reference proteome</keyword>
<accession>A0A8S9ZAG5</accession>
<comment type="caution">
    <text evidence="1">The sequence shown here is derived from an EMBL/GenBank/DDBJ whole genome shotgun (WGS) entry which is preliminary data.</text>
</comment>